<comment type="caution">
    <text evidence="5">The sequence shown here is derived from an EMBL/GenBank/DDBJ whole genome shotgun (WGS) entry which is preliminary data.</text>
</comment>
<keyword evidence="1" id="KW-0805">Transcription regulation</keyword>
<reference evidence="6" key="1">
    <citation type="submission" date="2018-08" db="EMBL/GenBank/DDBJ databases">
        <authorList>
            <person name="Grouzdev D.S."/>
            <person name="Krutkina M.S."/>
        </authorList>
    </citation>
    <scope>NUCLEOTIDE SEQUENCE [LARGE SCALE GENOMIC DNA]</scope>
    <source>
        <strain evidence="6">4-11</strain>
    </source>
</reference>
<dbReference type="AlphaFoldDB" id="A0A372MKD8"/>
<dbReference type="PANTHER" id="PTHR30146:SF24">
    <property type="entry name" value="XYLOSE OPERON REGULATORY PROTEIN"/>
    <property type="match status" value="1"/>
</dbReference>
<dbReference type="Pfam" id="PF13377">
    <property type="entry name" value="Peripla_BP_3"/>
    <property type="match status" value="1"/>
</dbReference>
<keyword evidence="6" id="KW-1185">Reference proteome</keyword>
<dbReference type="PANTHER" id="PTHR30146">
    <property type="entry name" value="LACI-RELATED TRANSCRIPTIONAL REPRESSOR"/>
    <property type="match status" value="1"/>
</dbReference>
<proteinExistence type="predicted"/>
<dbReference type="CDD" id="cd01543">
    <property type="entry name" value="PBP1_XylR"/>
    <property type="match status" value="1"/>
</dbReference>
<dbReference type="InterPro" id="IPR009057">
    <property type="entry name" value="Homeodomain-like_sf"/>
</dbReference>
<dbReference type="Gene3D" id="3.40.50.2300">
    <property type="match status" value="2"/>
</dbReference>
<dbReference type="EMBL" id="QUWK01000002">
    <property type="protein sequence ID" value="RFU95838.1"/>
    <property type="molecule type" value="Genomic_DNA"/>
</dbReference>
<keyword evidence="2" id="KW-0238">DNA-binding</keyword>
<dbReference type="GO" id="GO:0003700">
    <property type="term" value="F:DNA-binding transcription factor activity"/>
    <property type="evidence" value="ECO:0007669"/>
    <property type="project" value="InterPro"/>
</dbReference>
<keyword evidence="3" id="KW-0804">Transcription</keyword>
<dbReference type="SUPFAM" id="SSF53822">
    <property type="entry name" value="Periplasmic binding protein-like I"/>
    <property type="match status" value="1"/>
</dbReference>
<organism evidence="5 6">
    <name type="scientific">Sphaerochaeta halotolerans</name>
    <dbReference type="NCBI Taxonomy" id="2293840"/>
    <lineage>
        <taxon>Bacteria</taxon>
        <taxon>Pseudomonadati</taxon>
        <taxon>Spirochaetota</taxon>
        <taxon>Spirochaetia</taxon>
        <taxon>Spirochaetales</taxon>
        <taxon>Sphaerochaetaceae</taxon>
        <taxon>Sphaerochaeta</taxon>
    </lineage>
</organism>
<dbReference type="RefSeq" id="WP_117329237.1">
    <property type="nucleotide sequence ID" value="NZ_QUWK01000002.1"/>
</dbReference>
<evidence type="ECO:0000256" key="3">
    <source>
        <dbReference type="ARBA" id="ARBA00023163"/>
    </source>
</evidence>
<evidence type="ECO:0000259" key="4">
    <source>
        <dbReference type="PROSITE" id="PS01124"/>
    </source>
</evidence>
<evidence type="ECO:0000256" key="2">
    <source>
        <dbReference type="ARBA" id="ARBA00023125"/>
    </source>
</evidence>
<protein>
    <submittedName>
        <fullName evidence="5">Helix-turn-helix domain-containing protein</fullName>
    </submittedName>
</protein>
<dbReference type="InterPro" id="IPR018060">
    <property type="entry name" value="HTH_AraC"/>
</dbReference>
<dbReference type="PROSITE" id="PS01124">
    <property type="entry name" value="HTH_ARAC_FAMILY_2"/>
    <property type="match status" value="1"/>
</dbReference>
<dbReference type="InterPro" id="IPR046335">
    <property type="entry name" value="LacI/GalR-like_sensor"/>
</dbReference>
<evidence type="ECO:0000313" key="5">
    <source>
        <dbReference type="EMBL" id="RFU95838.1"/>
    </source>
</evidence>
<reference evidence="5 6" key="2">
    <citation type="submission" date="2018-09" db="EMBL/GenBank/DDBJ databases">
        <title>Genome of Sphaerochaeta halotolerans strain 4-11.</title>
        <authorList>
            <person name="Nazina T.N."/>
            <person name="Sokolova D.S."/>
        </authorList>
    </citation>
    <scope>NUCLEOTIDE SEQUENCE [LARGE SCALE GENOMIC DNA]</scope>
    <source>
        <strain evidence="5 6">4-11</strain>
    </source>
</reference>
<dbReference type="InterPro" id="IPR028082">
    <property type="entry name" value="Peripla_BP_I"/>
</dbReference>
<feature type="domain" description="HTH araC/xylS-type" evidence="4">
    <location>
        <begin position="276"/>
        <end position="374"/>
    </location>
</feature>
<evidence type="ECO:0000256" key="1">
    <source>
        <dbReference type="ARBA" id="ARBA00023015"/>
    </source>
</evidence>
<name>A0A372MKD8_9SPIR</name>
<dbReference type="Gene3D" id="1.10.10.60">
    <property type="entry name" value="Homeodomain-like"/>
    <property type="match status" value="1"/>
</dbReference>
<accession>A0A372MKD8</accession>
<dbReference type="Pfam" id="PF12833">
    <property type="entry name" value="HTH_18"/>
    <property type="match status" value="1"/>
</dbReference>
<dbReference type="SMART" id="SM00342">
    <property type="entry name" value="HTH_ARAC"/>
    <property type="match status" value="1"/>
</dbReference>
<dbReference type="Proteomes" id="UP000264002">
    <property type="component" value="Unassembled WGS sequence"/>
</dbReference>
<evidence type="ECO:0000313" key="6">
    <source>
        <dbReference type="Proteomes" id="UP000264002"/>
    </source>
</evidence>
<dbReference type="GO" id="GO:0000976">
    <property type="term" value="F:transcription cis-regulatory region binding"/>
    <property type="evidence" value="ECO:0007669"/>
    <property type="project" value="TreeGrafter"/>
</dbReference>
<gene>
    <name evidence="5" type="ORF">DYP60_02200</name>
</gene>
<sequence>MTQIGLKLRFQDGYDMAVANGVVQYARTKFDWQVRGQGPWFFSLDKEALLSCDALIARIEDDEDARFCATLGIPVVDIAGATSLKLFSQVRNDDYQTGVSAGAYLKKLGSQHLAWCGVEQVHWARERFIGFCSATSSIPEMMPSFSRSLSWWRHLYDSDAQLEAWLTELPKPCSLFCCNDLSAMKVELVCQRLGIAIPEEIMVLGVDNETLLCELASPSISSIQPDCETIGYQASAMLDSMLNDETHGVHIRRIAPGPVRERESTRVIYCEDEHVAKAMQLIKAEATSGLQASEVARQAAICRRSLEMRFRSLRGTTIWEEITTEKLSRAASLLSHSQQSIATVAQQSGFSSIHRFYSLFKRNYHMTPQQYREKKART</sequence>
<dbReference type="SUPFAM" id="SSF46689">
    <property type="entry name" value="Homeodomain-like"/>
    <property type="match status" value="1"/>
</dbReference>